<reference evidence="3" key="1">
    <citation type="journal article" date="2015" name="PLoS Genet.">
        <title>Genome Sequence and Transcriptome Analyses of Chrysochromulina tobin: Metabolic Tools for Enhanced Algal Fitness in the Prominent Order Prymnesiales (Haptophyceae).</title>
        <authorList>
            <person name="Hovde B.T."/>
            <person name="Deodato C.R."/>
            <person name="Hunsperger H.M."/>
            <person name="Ryken S.A."/>
            <person name="Yost W."/>
            <person name="Jha R.K."/>
            <person name="Patterson J."/>
            <person name="Monnat R.J. Jr."/>
            <person name="Barlow S.B."/>
            <person name="Starkenburg S.R."/>
            <person name="Cattolico R.A."/>
        </authorList>
    </citation>
    <scope>NUCLEOTIDE SEQUENCE</scope>
    <source>
        <strain evidence="3">CCMP291</strain>
    </source>
</reference>
<name>A0A0M0K5I3_9EUKA</name>
<comment type="caution">
    <text evidence="2">The sequence shown here is derived from an EMBL/GenBank/DDBJ whole genome shotgun (WGS) entry which is preliminary data.</text>
</comment>
<proteinExistence type="predicted"/>
<evidence type="ECO:0000313" key="2">
    <source>
        <dbReference type="EMBL" id="KOO33643.1"/>
    </source>
</evidence>
<dbReference type="Proteomes" id="UP000037460">
    <property type="component" value="Unassembled WGS sequence"/>
</dbReference>
<evidence type="ECO:0000313" key="3">
    <source>
        <dbReference type="Proteomes" id="UP000037460"/>
    </source>
</evidence>
<dbReference type="AlphaFoldDB" id="A0A0M0K5I3"/>
<gene>
    <name evidence="2" type="ORF">Ctob_010642</name>
</gene>
<dbReference type="OrthoDB" id="10541497at2759"/>
<accession>A0A0M0K5I3</accession>
<dbReference type="EMBL" id="JWZX01001464">
    <property type="protein sequence ID" value="KOO33643.1"/>
    <property type="molecule type" value="Genomic_DNA"/>
</dbReference>
<organism evidence="2 3">
    <name type="scientific">Chrysochromulina tobinii</name>
    <dbReference type="NCBI Taxonomy" id="1460289"/>
    <lineage>
        <taxon>Eukaryota</taxon>
        <taxon>Haptista</taxon>
        <taxon>Haptophyta</taxon>
        <taxon>Prymnesiophyceae</taxon>
        <taxon>Prymnesiales</taxon>
        <taxon>Chrysochromulinaceae</taxon>
        <taxon>Chrysochromulina</taxon>
    </lineage>
</organism>
<protein>
    <submittedName>
        <fullName evidence="2">Uncharacterized protein</fullName>
    </submittedName>
</protein>
<feature type="signal peptide" evidence="1">
    <location>
        <begin position="1"/>
        <end position="17"/>
    </location>
</feature>
<sequence>MRLTFASLAAAAATAEAQGVTVELLAAVLPRDKGVVRASLPATEQLLRAHSDGAPSGAAQLASGAALKALQAAPEVPISAVREEFEHASAAFDLAEAARRRGRGLAHPGHDFWAFPRAWVPELALANVTLGVSLVATALNQALLGHAGCRLTLLSRQLTYHVVEGESVVRHKWLQRARTDPLFFKTYTAWNCAHTKPMLAQLLSRTPAYRECWYAAQVAKSLHAYKCAQHVPSLPSKAAKALWATPSAALARAFPNLAK</sequence>
<evidence type="ECO:0000256" key="1">
    <source>
        <dbReference type="SAM" id="SignalP"/>
    </source>
</evidence>
<keyword evidence="3" id="KW-1185">Reference proteome</keyword>
<keyword evidence="1" id="KW-0732">Signal</keyword>
<feature type="chain" id="PRO_5005602372" evidence="1">
    <location>
        <begin position="18"/>
        <end position="259"/>
    </location>
</feature>